<organism evidence="2 3">
    <name type="scientific">Fusarium solani</name>
    <name type="common">Filamentous fungus</name>
    <dbReference type="NCBI Taxonomy" id="169388"/>
    <lineage>
        <taxon>Eukaryota</taxon>
        <taxon>Fungi</taxon>
        <taxon>Dikarya</taxon>
        <taxon>Ascomycota</taxon>
        <taxon>Pezizomycotina</taxon>
        <taxon>Sordariomycetes</taxon>
        <taxon>Hypocreomycetidae</taxon>
        <taxon>Hypocreales</taxon>
        <taxon>Nectriaceae</taxon>
        <taxon>Fusarium</taxon>
        <taxon>Fusarium solani species complex</taxon>
    </lineage>
</organism>
<name>A0A9P9JRZ2_FUSSL</name>
<evidence type="ECO:0000313" key="2">
    <source>
        <dbReference type="EMBL" id="KAH7229965.1"/>
    </source>
</evidence>
<feature type="region of interest" description="Disordered" evidence="1">
    <location>
        <begin position="128"/>
        <end position="189"/>
    </location>
</feature>
<keyword evidence="3" id="KW-1185">Reference proteome</keyword>
<dbReference type="OrthoDB" id="5098666at2759"/>
<evidence type="ECO:0000256" key="1">
    <source>
        <dbReference type="SAM" id="MobiDB-lite"/>
    </source>
</evidence>
<evidence type="ECO:0000313" key="3">
    <source>
        <dbReference type="Proteomes" id="UP000736672"/>
    </source>
</evidence>
<protein>
    <submittedName>
        <fullName evidence="2">Uncharacterized protein</fullName>
    </submittedName>
</protein>
<feature type="compositionally biased region" description="Polar residues" evidence="1">
    <location>
        <begin position="131"/>
        <end position="159"/>
    </location>
</feature>
<feature type="region of interest" description="Disordered" evidence="1">
    <location>
        <begin position="51"/>
        <end position="71"/>
    </location>
</feature>
<feature type="compositionally biased region" description="Polar residues" evidence="1">
    <location>
        <begin position="14"/>
        <end position="25"/>
    </location>
</feature>
<dbReference type="Proteomes" id="UP000736672">
    <property type="component" value="Unassembled WGS sequence"/>
</dbReference>
<sequence>MAGPQVKPCPRNPQPAQSLQSMACQTATAKGWQYGPLDAKNSQQQIPTSWNGVASPPTHGRAGMASKTSSRWGDCRPAVYVRQQLEHHSYLPPLPTGPAHPTGLVVQRQNQGENGWVTWYGASPAAVGGTSWPQQGQQSSQTTALCLPGESNQMPQSLMSGPAGANRMPAGDQAKIKPGPAARPTRAAYPHQRAMMSIWRTGNRQSNQPHTKFKPPPVTHGNGADKNQASRVPNRTDRISKVPFSQGRRFNQAGPRTTFPADLERVVMELPPIRECFPDVFGNIDCASANR</sequence>
<gene>
    <name evidence="2" type="ORF">B0J15DRAFT_518346</name>
</gene>
<feature type="region of interest" description="Disordered" evidence="1">
    <location>
        <begin position="1"/>
        <end position="25"/>
    </location>
</feature>
<reference evidence="2" key="1">
    <citation type="journal article" date="2021" name="Nat. Commun.">
        <title>Genetic determinants of endophytism in the Arabidopsis root mycobiome.</title>
        <authorList>
            <person name="Mesny F."/>
            <person name="Miyauchi S."/>
            <person name="Thiergart T."/>
            <person name="Pickel B."/>
            <person name="Atanasova L."/>
            <person name="Karlsson M."/>
            <person name="Huettel B."/>
            <person name="Barry K.W."/>
            <person name="Haridas S."/>
            <person name="Chen C."/>
            <person name="Bauer D."/>
            <person name="Andreopoulos W."/>
            <person name="Pangilinan J."/>
            <person name="LaButti K."/>
            <person name="Riley R."/>
            <person name="Lipzen A."/>
            <person name="Clum A."/>
            <person name="Drula E."/>
            <person name="Henrissat B."/>
            <person name="Kohler A."/>
            <person name="Grigoriev I.V."/>
            <person name="Martin F.M."/>
            <person name="Hacquard S."/>
        </authorList>
    </citation>
    <scope>NUCLEOTIDE SEQUENCE</scope>
    <source>
        <strain evidence="2">FSSC 5 MPI-SDFR-AT-0091</strain>
    </source>
</reference>
<dbReference type="AlphaFoldDB" id="A0A9P9JRZ2"/>
<accession>A0A9P9JRZ2</accession>
<comment type="caution">
    <text evidence="2">The sequence shown here is derived from an EMBL/GenBank/DDBJ whole genome shotgun (WGS) entry which is preliminary data.</text>
</comment>
<dbReference type="EMBL" id="JAGTJS010000042">
    <property type="protein sequence ID" value="KAH7229965.1"/>
    <property type="molecule type" value="Genomic_DNA"/>
</dbReference>
<proteinExistence type="predicted"/>
<feature type="region of interest" description="Disordered" evidence="1">
    <location>
        <begin position="203"/>
        <end position="256"/>
    </location>
</feature>